<evidence type="ECO:0000313" key="3">
    <source>
        <dbReference type="Proteomes" id="UP000182057"/>
    </source>
</evidence>
<dbReference type="EMBL" id="NSLJ01000001">
    <property type="protein sequence ID" value="PDP45194.1"/>
    <property type="molecule type" value="Genomic_DNA"/>
</dbReference>
<protein>
    <submittedName>
        <fullName evidence="2">Uncharacterized protein</fullName>
    </submittedName>
</protein>
<evidence type="ECO:0000313" key="2">
    <source>
        <dbReference type="EMBL" id="SCQ21700.1"/>
    </source>
</evidence>
<gene>
    <name evidence="1" type="ORF">CLI86_00775</name>
    <name evidence="2" type="ORF">TFUB20_01466</name>
</gene>
<proteinExistence type="predicted"/>
<evidence type="ECO:0000313" key="4">
    <source>
        <dbReference type="Proteomes" id="UP000219259"/>
    </source>
</evidence>
<organism evidence="2 3">
    <name type="scientific">Tannerella forsythia</name>
    <name type="common">Bacteroides forsythus</name>
    <dbReference type="NCBI Taxonomy" id="28112"/>
    <lineage>
        <taxon>Bacteria</taxon>
        <taxon>Pseudomonadati</taxon>
        <taxon>Bacteroidota</taxon>
        <taxon>Bacteroidia</taxon>
        <taxon>Bacteroidales</taxon>
        <taxon>Tannerellaceae</taxon>
        <taxon>Tannerella</taxon>
    </lineage>
</organism>
<evidence type="ECO:0000313" key="1">
    <source>
        <dbReference type="EMBL" id="PDP45194.1"/>
    </source>
</evidence>
<dbReference type="Proteomes" id="UP000182057">
    <property type="component" value="Unassembled WGS sequence"/>
</dbReference>
<accession>A0A1D3UNG8</accession>
<dbReference type="AlphaFoldDB" id="A0A1D3UNG8"/>
<reference evidence="2 3" key="1">
    <citation type="submission" date="2016-09" db="EMBL/GenBank/DDBJ databases">
        <authorList>
            <person name="Capua I."/>
            <person name="De Benedictis P."/>
            <person name="Joannis T."/>
            <person name="Lombin L.H."/>
            <person name="Cattoli G."/>
        </authorList>
    </citation>
    <scope>NUCLEOTIDE SEQUENCE [LARGE SCALE GENOMIC DNA]</scope>
    <source>
        <strain evidence="2 3">UB20</strain>
    </source>
</reference>
<reference evidence="1 4" key="2">
    <citation type="submission" date="2017-09" db="EMBL/GenBank/DDBJ databases">
        <title>Phase variable restriction modification systems are present in the genome sequences of periodontal pathogens Prevotella intermedia, Tannerella forsythia and Porphyromonas gingivalis.</title>
        <authorList>
            <person name="Haigh R.D."/>
            <person name="Crawford L."/>
            <person name="Ralph J."/>
            <person name="Wanford J."/>
            <person name="Vartoukian S.R."/>
            <person name="Hijazib K."/>
            <person name="Wade W."/>
            <person name="Oggioni M.R."/>
        </authorList>
    </citation>
    <scope>NUCLEOTIDE SEQUENCE [LARGE SCALE GENOMIC DNA]</scope>
    <source>
        <strain evidence="1 4">WW11663</strain>
    </source>
</reference>
<name>A0A1D3UNG8_TANFO</name>
<sequence>MKLLRELLHALIQRMLTVILETVYMRNMETKNFGLTETDFLQLFVEYNSRNPNYRHILRTDSTTNKMNNNKINRIPIPDTLIFGEANSIYNVKYYKYASTIEKLFLFLGQVIRYDPYLNLFVIVT</sequence>
<dbReference type="EMBL" id="FMMM01000054">
    <property type="protein sequence ID" value="SCQ21700.1"/>
    <property type="molecule type" value="Genomic_DNA"/>
</dbReference>
<dbReference type="Proteomes" id="UP000219259">
    <property type="component" value="Unassembled WGS sequence"/>
</dbReference>